<dbReference type="Proteomes" id="UP000683925">
    <property type="component" value="Unassembled WGS sequence"/>
</dbReference>
<feature type="region of interest" description="Disordered" evidence="1">
    <location>
        <begin position="71"/>
        <end position="133"/>
    </location>
</feature>
<sequence length="145" mass="16498">MGCSIALVQNPPTDPVSSFSSDDLQESEVSLLWIHDDVAQLKMNVEKQKESYPEDNTPAVKNWIKCQTISLRSSKQSDSNSKKSCLKSQSVTPPHSQLTNTKKVHFVQPKQKSKPLQNGTKKKNKKKLSRWSEQPFQRINLDDIF</sequence>
<reference evidence="2" key="1">
    <citation type="submission" date="2021-01" db="EMBL/GenBank/DDBJ databases">
        <authorList>
            <consortium name="Genoscope - CEA"/>
            <person name="William W."/>
        </authorList>
    </citation>
    <scope>NUCLEOTIDE SEQUENCE</scope>
</reference>
<keyword evidence="3" id="KW-1185">Reference proteome</keyword>
<feature type="compositionally biased region" description="Polar residues" evidence="1">
    <location>
        <begin position="86"/>
        <end position="101"/>
    </location>
</feature>
<dbReference type="OrthoDB" id="307872at2759"/>
<evidence type="ECO:0000313" key="2">
    <source>
        <dbReference type="EMBL" id="CAD8194027.1"/>
    </source>
</evidence>
<proteinExistence type="predicted"/>
<dbReference type="AlphaFoldDB" id="A0A8S1WZF9"/>
<dbReference type="OMA" id="KKVHFVQ"/>
<gene>
    <name evidence="2" type="ORF">POCTA_138.1.T1060012</name>
</gene>
<feature type="compositionally biased region" description="Basic residues" evidence="1">
    <location>
        <begin position="120"/>
        <end position="129"/>
    </location>
</feature>
<dbReference type="EMBL" id="CAJJDP010000106">
    <property type="protein sequence ID" value="CAD8194027.1"/>
    <property type="molecule type" value="Genomic_DNA"/>
</dbReference>
<evidence type="ECO:0000256" key="1">
    <source>
        <dbReference type="SAM" id="MobiDB-lite"/>
    </source>
</evidence>
<feature type="compositionally biased region" description="Low complexity" evidence="1">
    <location>
        <begin position="71"/>
        <end position="83"/>
    </location>
</feature>
<name>A0A8S1WZF9_PAROT</name>
<evidence type="ECO:0000313" key="3">
    <source>
        <dbReference type="Proteomes" id="UP000683925"/>
    </source>
</evidence>
<comment type="caution">
    <text evidence="2">The sequence shown here is derived from an EMBL/GenBank/DDBJ whole genome shotgun (WGS) entry which is preliminary data.</text>
</comment>
<protein>
    <submittedName>
        <fullName evidence="2">Uncharacterized protein</fullName>
    </submittedName>
</protein>
<organism evidence="2 3">
    <name type="scientific">Paramecium octaurelia</name>
    <dbReference type="NCBI Taxonomy" id="43137"/>
    <lineage>
        <taxon>Eukaryota</taxon>
        <taxon>Sar</taxon>
        <taxon>Alveolata</taxon>
        <taxon>Ciliophora</taxon>
        <taxon>Intramacronucleata</taxon>
        <taxon>Oligohymenophorea</taxon>
        <taxon>Peniculida</taxon>
        <taxon>Parameciidae</taxon>
        <taxon>Paramecium</taxon>
    </lineage>
</organism>
<feature type="region of interest" description="Disordered" evidence="1">
    <location>
        <begin position="1"/>
        <end position="22"/>
    </location>
</feature>
<accession>A0A8S1WZF9</accession>